<reference evidence="2 3" key="1">
    <citation type="submission" date="2019-08" db="EMBL/GenBank/DDBJ databases">
        <title>Deep-cultivation of Planctomycetes and their phenomic and genomic characterization uncovers novel biology.</title>
        <authorList>
            <person name="Wiegand S."/>
            <person name="Jogler M."/>
            <person name="Boedeker C."/>
            <person name="Pinto D."/>
            <person name="Vollmers J."/>
            <person name="Rivas-Marin E."/>
            <person name="Kohn T."/>
            <person name="Peeters S.H."/>
            <person name="Heuer A."/>
            <person name="Rast P."/>
            <person name="Oberbeckmann S."/>
            <person name="Bunk B."/>
            <person name="Jeske O."/>
            <person name="Meyerdierks A."/>
            <person name="Storesund J.E."/>
            <person name="Kallscheuer N."/>
            <person name="Luecker S."/>
            <person name="Lage O.M."/>
            <person name="Pohl T."/>
            <person name="Merkel B.J."/>
            <person name="Hornburger P."/>
            <person name="Mueller R.-W."/>
            <person name="Bruemmer F."/>
            <person name="Labrenz M."/>
            <person name="Spormann A.M."/>
            <person name="Op den Camp H."/>
            <person name="Overmann J."/>
            <person name="Amann R."/>
            <person name="Jetten M.S.M."/>
            <person name="Mascher T."/>
            <person name="Medema M.H."/>
            <person name="Devos D.P."/>
            <person name="Kaster A.-K."/>
            <person name="Ovreas L."/>
            <person name="Rohde M."/>
            <person name="Galperin M.Y."/>
            <person name="Jogler C."/>
        </authorList>
    </citation>
    <scope>NUCLEOTIDE SEQUENCE [LARGE SCALE GENOMIC DNA]</scope>
    <source>
        <strain evidence="2 3">OJF2</strain>
    </source>
</reference>
<dbReference type="Proteomes" id="UP000324233">
    <property type="component" value="Chromosome"/>
</dbReference>
<protein>
    <recommendedName>
        <fullName evidence="4">DUF1501 domain-containing protein</fullName>
    </recommendedName>
</protein>
<name>A0A5B9W628_9BACT</name>
<evidence type="ECO:0008006" key="4">
    <source>
        <dbReference type="Google" id="ProtNLM"/>
    </source>
</evidence>
<evidence type="ECO:0000256" key="1">
    <source>
        <dbReference type="SAM" id="SignalP"/>
    </source>
</evidence>
<feature type="signal peptide" evidence="1">
    <location>
        <begin position="1"/>
        <end position="24"/>
    </location>
</feature>
<keyword evidence="1" id="KW-0732">Signal</keyword>
<dbReference type="PANTHER" id="PTHR43737">
    <property type="entry name" value="BLL7424 PROTEIN"/>
    <property type="match status" value="1"/>
</dbReference>
<dbReference type="AlphaFoldDB" id="A0A5B9W628"/>
<feature type="chain" id="PRO_5022661101" description="DUF1501 domain-containing protein" evidence="1">
    <location>
        <begin position="25"/>
        <end position="408"/>
    </location>
</feature>
<dbReference type="EMBL" id="CP042997">
    <property type="protein sequence ID" value="QEH35430.1"/>
    <property type="molecule type" value="Genomic_DNA"/>
</dbReference>
<sequence precursor="true">MLTRRDLIRRSAFLSMAPAVPAFLARTGLASGADEAKEKDGRVLVVVQLDGGNDGINTVVPFGDEAYGKLRKALRLPEDSLCKVGDGVGLHRALKPAAELMESHRLAIVQGVGYPNPDRSHFESMAIWQTARPDRASAREESAGWLGRALDAAATRGTASGPAAVLVGDESMPRSLWARRAQATSFADASDLTLAMPMPASMPAPAGARPSGDDLSAFVRRTVTTAYATAAEMEAAAERGRGRGDAARYPASGLAKRLELVARSLKAGSPARVFYAIQAGYDTHSAQLPTHARLLGELAGALRAFLDDLAAARLADRVLVLAFSEFGRRPEENGSLGTDHGTAGPVFLAGPAVKPGLLGRTPRLGELRDGDLAWSVDFRSVYAAVLDLWLGIPSAGILGGPFEPLAVI</sequence>
<organism evidence="2 3">
    <name type="scientific">Aquisphaera giovannonii</name>
    <dbReference type="NCBI Taxonomy" id="406548"/>
    <lineage>
        <taxon>Bacteria</taxon>
        <taxon>Pseudomonadati</taxon>
        <taxon>Planctomycetota</taxon>
        <taxon>Planctomycetia</taxon>
        <taxon>Isosphaerales</taxon>
        <taxon>Isosphaeraceae</taxon>
        <taxon>Aquisphaera</taxon>
    </lineage>
</organism>
<proteinExistence type="predicted"/>
<dbReference type="PANTHER" id="PTHR43737:SF1">
    <property type="entry name" value="DUF1501 DOMAIN-CONTAINING PROTEIN"/>
    <property type="match status" value="1"/>
</dbReference>
<gene>
    <name evidence="2" type="ORF">OJF2_39820</name>
</gene>
<accession>A0A5B9W628</accession>
<evidence type="ECO:0000313" key="3">
    <source>
        <dbReference type="Proteomes" id="UP000324233"/>
    </source>
</evidence>
<dbReference type="RefSeq" id="WP_148595236.1">
    <property type="nucleotide sequence ID" value="NZ_CP042997.1"/>
</dbReference>
<dbReference type="InterPro" id="IPR010869">
    <property type="entry name" value="DUF1501"/>
</dbReference>
<dbReference type="Pfam" id="PF07394">
    <property type="entry name" value="DUF1501"/>
    <property type="match status" value="1"/>
</dbReference>
<keyword evidence="3" id="KW-1185">Reference proteome</keyword>
<dbReference type="OrthoDB" id="9779968at2"/>
<dbReference type="KEGG" id="agv:OJF2_39820"/>
<evidence type="ECO:0000313" key="2">
    <source>
        <dbReference type="EMBL" id="QEH35430.1"/>
    </source>
</evidence>